<dbReference type="Proteomes" id="UP000740727">
    <property type="component" value="Unassembled WGS sequence"/>
</dbReference>
<proteinExistence type="predicted"/>
<sequence>MKIMTERWKYDVIKKFDNCELRKFHASVFADVTVQSPYSAAGSIGFRPLVTYISQNQIEMTAPVLQERIDEESWIISFVMPEGKSISSLPLAKNSTVILREEPEHFAAVISFKGFSSWNTVKEKEDELREFLAQEKIKSIGPSRIARFDPPWMPGFLRHNEVVIPIENMGGD</sequence>
<evidence type="ECO:0000313" key="1">
    <source>
        <dbReference type="EMBL" id="NBR93703.1"/>
    </source>
</evidence>
<dbReference type="InterPro" id="IPR006917">
    <property type="entry name" value="SOUL_heme-bd"/>
</dbReference>
<dbReference type="Gene3D" id="3.20.80.10">
    <property type="entry name" value="Regulatory factor, effector binding domain"/>
    <property type="match status" value="1"/>
</dbReference>
<dbReference type="EMBL" id="RFXN01000019">
    <property type="protein sequence ID" value="NBR93703.1"/>
    <property type="molecule type" value="Genomic_DNA"/>
</dbReference>
<dbReference type="InterPro" id="IPR011256">
    <property type="entry name" value="Reg_factor_effector_dom_sf"/>
</dbReference>
<protein>
    <submittedName>
        <fullName evidence="1">Heme-binding protein</fullName>
    </submittedName>
</protein>
<evidence type="ECO:0000313" key="2">
    <source>
        <dbReference type="Proteomes" id="UP000740727"/>
    </source>
</evidence>
<name>A0A965GCE4_9PROT</name>
<dbReference type="SUPFAM" id="SSF55136">
    <property type="entry name" value="Probable bacterial effector-binding domain"/>
    <property type="match status" value="1"/>
</dbReference>
<gene>
    <name evidence="1" type="ORF">EBT44_02490</name>
</gene>
<dbReference type="Pfam" id="PF04832">
    <property type="entry name" value="SOUL"/>
    <property type="match status" value="1"/>
</dbReference>
<organism evidence="1 2">
    <name type="scientific">Candidatus Fonsibacter lacus</name>
    <dbReference type="NCBI Taxonomy" id="2576439"/>
    <lineage>
        <taxon>Bacteria</taxon>
        <taxon>Pseudomonadati</taxon>
        <taxon>Pseudomonadota</taxon>
        <taxon>Alphaproteobacteria</taxon>
        <taxon>Candidatus Pelagibacterales</taxon>
        <taxon>Candidatus Pelagibacterales incertae sedis</taxon>
        <taxon>Candidatus Fonsibacter</taxon>
    </lineage>
</organism>
<dbReference type="PANTHER" id="PTHR11220">
    <property type="entry name" value="HEME-BINDING PROTEIN-RELATED"/>
    <property type="match status" value="1"/>
</dbReference>
<dbReference type="AlphaFoldDB" id="A0A965GCE4"/>
<reference evidence="1" key="1">
    <citation type="submission" date="2018-10" db="EMBL/GenBank/DDBJ databases">
        <title>Iterative Subtractive Binning of Freshwater Chronoseries Metagenomes Recovers Nearly Complete Genomes from over Four Hundred Novel Species.</title>
        <authorList>
            <person name="Rodriguez-R L.M."/>
            <person name="Tsementzi D."/>
            <person name="Luo C."/>
            <person name="Konstantinidis K.T."/>
        </authorList>
    </citation>
    <scope>NUCLEOTIDE SEQUENCE</scope>
    <source>
        <strain evidence="1">WB5_2A_028</strain>
    </source>
</reference>
<accession>A0A965GCE4</accession>
<comment type="caution">
    <text evidence="1">The sequence shown here is derived from an EMBL/GenBank/DDBJ whole genome shotgun (WGS) entry which is preliminary data.</text>
</comment>
<dbReference type="PANTHER" id="PTHR11220:SF58">
    <property type="entry name" value="SOUL HEME-BINDING FAMILY PROTEIN"/>
    <property type="match status" value="1"/>
</dbReference>